<dbReference type="AlphaFoldDB" id="A0AAV1IGV5"/>
<dbReference type="InterPro" id="IPR006917">
    <property type="entry name" value="SOUL_heme-bd"/>
</dbReference>
<dbReference type="PANTHER" id="PTHR11220">
    <property type="entry name" value="HEME-BINDING PROTEIN-RELATED"/>
    <property type="match status" value="1"/>
</dbReference>
<comment type="caution">
    <text evidence="2">The sequence shown here is derived from an EMBL/GenBank/DDBJ whole genome shotgun (WGS) entry which is preliminary data.</text>
</comment>
<dbReference type="Pfam" id="PF10184">
    <property type="entry name" value="DUF2358"/>
    <property type="match status" value="1"/>
</dbReference>
<keyword evidence="3" id="KW-1185">Reference proteome</keyword>
<dbReference type="InterPro" id="IPR018790">
    <property type="entry name" value="DUF2358"/>
</dbReference>
<organism evidence="2 3">
    <name type="scientific">Coccomyxa viridis</name>
    <dbReference type="NCBI Taxonomy" id="1274662"/>
    <lineage>
        <taxon>Eukaryota</taxon>
        <taxon>Viridiplantae</taxon>
        <taxon>Chlorophyta</taxon>
        <taxon>core chlorophytes</taxon>
        <taxon>Trebouxiophyceae</taxon>
        <taxon>Trebouxiophyceae incertae sedis</taxon>
        <taxon>Coccomyxaceae</taxon>
        <taxon>Coccomyxa</taxon>
    </lineage>
</organism>
<reference evidence="2 3" key="1">
    <citation type="submission" date="2023-10" db="EMBL/GenBank/DDBJ databases">
        <authorList>
            <person name="Maclean D."/>
            <person name="Macfadyen A."/>
        </authorList>
    </citation>
    <scope>NUCLEOTIDE SEQUENCE [LARGE SCALE GENOMIC DNA]</scope>
</reference>
<accession>A0AAV1IGV5</accession>
<gene>
    <name evidence="2" type="ORF">CVIRNUC_009130</name>
</gene>
<evidence type="ECO:0000313" key="3">
    <source>
        <dbReference type="Proteomes" id="UP001314263"/>
    </source>
</evidence>
<dbReference type="PANTHER" id="PTHR11220:SF50">
    <property type="entry name" value="SOUL HEME-BINDING FAMILY PROTEIN"/>
    <property type="match status" value="1"/>
</dbReference>
<sequence length="403" mass="46106">MIGPKNDRHLGCEVSRYLRLPHRGICTLQPFLSVQTKHKRLLSICSKGCTAAYSSTMSTSQGKISTSSLMQERMDFLKEDLQHLFDDQGIDKSQYNDRVEFRDPITSYNDVSGYMFNISMLKRVFNPTFELHDIKQTGEYEATTRWTMTMEFTLTKGTPISKWWRPKLIFTGVSIMGVNPENKKFNRHIDLWDAVKNQDFFSFEAFRHVLDQLGNMQRQPDIPTPYYKTLRKYKDFEIRRYDRVLVAETRMDAPSSGAKDDGSPAGKGDKAFNALAKYIFGGNASSAKMQMTTPVFTDDRGAMQFVIDPSFQDKESLPAPNTDRVKVTERPSGEYAALSFSGVADPKAASRKEQELRTCIHSKGLSAKGGEWYLARYNDPSTKPMFRKNEVLIPIEKFDLWES</sequence>
<comment type="similarity">
    <text evidence="1">Belongs to the HEBP family.</text>
</comment>
<evidence type="ECO:0000256" key="1">
    <source>
        <dbReference type="ARBA" id="ARBA00009817"/>
    </source>
</evidence>
<dbReference type="EMBL" id="CAUYUE010000013">
    <property type="protein sequence ID" value="CAK0785917.1"/>
    <property type="molecule type" value="Genomic_DNA"/>
</dbReference>
<dbReference type="SUPFAM" id="SSF55136">
    <property type="entry name" value="Probable bacterial effector-binding domain"/>
    <property type="match status" value="1"/>
</dbReference>
<proteinExistence type="inferred from homology"/>
<evidence type="ECO:0008006" key="4">
    <source>
        <dbReference type="Google" id="ProtNLM"/>
    </source>
</evidence>
<dbReference type="InterPro" id="IPR011256">
    <property type="entry name" value="Reg_factor_effector_dom_sf"/>
</dbReference>
<dbReference type="Proteomes" id="UP001314263">
    <property type="component" value="Unassembled WGS sequence"/>
</dbReference>
<protein>
    <recommendedName>
        <fullName evidence="4">SOUL heme-binding protein</fullName>
    </recommendedName>
</protein>
<evidence type="ECO:0000313" key="2">
    <source>
        <dbReference type="EMBL" id="CAK0785917.1"/>
    </source>
</evidence>
<dbReference type="Gene3D" id="3.20.80.10">
    <property type="entry name" value="Regulatory factor, effector binding domain"/>
    <property type="match status" value="1"/>
</dbReference>
<name>A0AAV1IGV5_9CHLO</name>
<dbReference type="Pfam" id="PF04832">
    <property type="entry name" value="SOUL"/>
    <property type="match status" value="1"/>
</dbReference>